<keyword evidence="2" id="KW-1185">Reference proteome</keyword>
<dbReference type="RefSeq" id="WP_313998733.1">
    <property type="nucleotide sequence ID" value="NZ_JASJOT010000012.1"/>
</dbReference>
<organism evidence="1 2">
    <name type="scientific">Xanthocytophaga flava</name>
    <dbReference type="NCBI Taxonomy" id="3048013"/>
    <lineage>
        <taxon>Bacteria</taxon>
        <taxon>Pseudomonadati</taxon>
        <taxon>Bacteroidota</taxon>
        <taxon>Cytophagia</taxon>
        <taxon>Cytophagales</taxon>
        <taxon>Rhodocytophagaceae</taxon>
        <taxon>Xanthocytophaga</taxon>
    </lineage>
</organism>
<comment type="caution">
    <text evidence="1">The sequence shown here is derived from an EMBL/GenBank/DDBJ whole genome shotgun (WGS) entry which is preliminary data.</text>
</comment>
<proteinExistence type="predicted"/>
<name>A0ABT7CMR4_9BACT</name>
<protein>
    <submittedName>
        <fullName evidence="1">Uncharacterized protein</fullName>
    </submittedName>
</protein>
<dbReference type="EMBL" id="JASJOT010000012">
    <property type="protein sequence ID" value="MDJ1495038.1"/>
    <property type="molecule type" value="Genomic_DNA"/>
</dbReference>
<evidence type="ECO:0000313" key="1">
    <source>
        <dbReference type="EMBL" id="MDJ1495038.1"/>
    </source>
</evidence>
<evidence type="ECO:0000313" key="2">
    <source>
        <dbReference type="Proteomes" id="UP001228581"/>
    </source>
</evidence>
<gene>
    <name evidence="1" type="ORF">QNI19_19015</name>
</gene>
<dbReference type="Proteomes" id="UP001228581">
    <property type="component" value="Unassembled WGS sequence"/>
</dbReference>
<sequence>MENIYQLLDKIKPRPGMYLGKGSISALAQFIGGYDYAFHSLGIDNPEMPPFHMFHEWAAHRFNWYESTAGWSHIILQECEGNEARALDVFYQVLEDFKRLIPIAITKVSIQPENRAFYEARQAETRQLFKLNSDEYTSVIPDTLFLIEFSDLFGYYIYEVKNDKVISIDRRYKTKEEVVKRVKADFGENLNMVEIVRDEVERLFKKLVMGT</sequence>
<accession>A0ABT7CMR4</accession>
<reference evidence="1 2" key="1">
    <citation type="submission" date="2023-05" db="EMBL/GenBank/DDBJ databases">
        <authorList>
            <person name="Zhang X."/>
        </authorList>
    </citation>
    <scope>NUCLEOTIDE SEQUENCE [LARGE SCALE GENOMIC DNA]</scope>
    <source>
        <strain evidence="1 2">DM2B3-1</strain>
    </source>
</reference>